<comment type="cofactor">
    <cofactor evidence="1">
        <name>Mg(2+)</name>
        <dbReference type="ChEBI" id="CHEBI:18420"/>
    </cofactor>
</comment>
<dbReference type="Gene3D" id="1.10.600.10">
    <property type="entry name" value="Farnesyl Diphosphate Synthase"/>
    <property type="match status" value="1"/>
</dbReference>
<evidence type="ECO:0000256" key="2">
    <source>
        <dbReference type="ARBA" id="ARBA00006706"/>
    </source>
</evidence>
<gene>
    <name evidence="7" type="ORF">GCM10009838_05390</name>
</gene>
<dbReference type="Pfam" id="PF00348">
    <property type="entry name" value="polyprenyl_synt"/>
    <property type="match status" value="1"/>
</dbReference>
<accession>A0ABN2QJ03</accession>
<dbReference type="SFLD" id="SFLDS00005">
    <property type="entry name" value="Isoprenoid_Synthase_Type_I"/>
    <property type="match status" value="1"/>
</dbReference>
<evidence type="ECO:0000313" key="8">
    <source>
        <dbReference type="Proteomes" id="UP001499854"/>
    </source>
</evidence>
<dbReference type="InterPro" id="IPR000092">
    <property type="entry name" value="Polyprenyl_synt"/>
</dbReference>
<dbReference type="InterPro" id="IPR008949">
    <property type="entry name" value="Isoprenoid_synthase_dom_sf"/>
</dbReference>
<dbReference type="Proteomes" id="UP001499854">
    <property type="component" value="Unassembled WGS sequence"/>
</dbReference>
<dbReference type="SUPFAM" id="SSF48576">
    <property type="entry name" value="Terpenoid synthases"/>
    <property type="match status" value="1"/>
</dbReference>
<reference evidence="7 8" key="1">
    <citation type="journal article" date="2019" name="Int. J. Syst. Evol. Microbiol.">
        <title>The Global Catalogue of Microorganisms (GCM) 10K type strain sequencing project: providing services to taxonomists for standard genome sequencing and annotation.</title>
        <authorList>
            <consortium name="The Broad Institute Genomics Platform"/>
            <consortium name="The Broad Institute Genome Sequencing Center for Infectious Disease"/>
            <person name="Wu L."/>
            <person name="Ma J."/>
        </authorList>
    </citation>
    <scope>NUCLEOTIDE SEQUENCE [LARGE SCALE GENOMIC DNA]</scope>
    <source>
        <strain evidence="7 8">JCM 16013</strain>
    </source>
</reference>
<dbReference type="PANTHER" id="PTHR12001:SF85">
    <property type="entry name" value="SHORT CHAIN ISOPRENYL DIPHOSPHATE SYNTHASE"/>
    <property type="match status" value="1"/>
</dbReference>
<dbReference type="CDD" id="cd00685">
    <property type="entry name" value="Trans_IPPS_HT"/>
    <property type="match status" value="1"/>
</dbReference>
<evidence type="ECO:0000256" key="4">
    <source>
        <dbReference type="ARBA" id="ARBA00022723"/>
    </source>
</evidence>
<comment type="similarity">
    <text evidence="2 6">Belongs to the FPP/GGPP synthase family.</text>
</comment>
<dbReference type="PROSITE" id="PS00723">
    <property type="entry name" value="POLYPRENYL_SYNTHASE_1"/>
    <property type="match status" value="1"/>
</dbReference>
<name>A0ABN2QJ03_9ACTN</name>
<keyword evidence="8" id="KW-1185">Reference proteome</keyword>
<sequence>MGADHAYRPEPRDATRMVVPVNPLDRHDLRHRVDAALSAFLDRQGAALIAMSPELAPLPTALREFLDGGKLMRPGFCYWGWRGVVGKTDAADDPALEAAAVRAAASLELLQASALIHDDYMDDSDTRRGMPAIHRRFAAAHREAAWEGSAARFGAAAAILLGDVCLTWCDEMFAGCGLPSARIAAARPYFDVMRTEVMAGQYLDVLAQAHGLDEPERAAQRAQTVIRFKSAKYTIERPLHVGAMLAGGTPDVIAAYSAYGLPLGEAFQLRDDVLGVFGDPAATGKPAGDDLREGKQTLLVALAAARADSPGAIKTLRAELGNPELDAAGVTELQEIIRSTGALDDVETRITALTREATAAVDAAPIAEEAKGVLRELAVMATARKK</sequence>
<comment type="caution">
    <text evidence="7">The sequence shown here is derived from an EMBL/GenBank/DDBJ whole genome shotgun (WGS) entry which is preliminary data.</text>
</comment>
<evidence type="ECO:0000256" key="6">
    <source>
        <dbReference type="RuleBase" id="RU004466"/>
    </source>
</evidence>
<keyword evidence="3 6" id="KW-0808">Transferase</keyword>
<keyword evidence="5" id="KW-0460">Magnesium</keyword>
<dbReference type="InterPro" id="IPR033749">
    <property type="entry name" value="Polyprenyl_synt_CS"/>
</dbReference>
<organism evidence="7 8">
    <name type="scientific">Catenulispora subtropica</name>
    <dbReference type="NCBI Taxonomy" id="450798"/>
    <lineage>
        <taxon>Bacteria</taxon>
        <taxon>Bacillati</taxon>
        <taxon>Actinomycetota</taxon>
        <taxon>Actinomycetes</taxon>
        <taxon>Catenulisporales</taxon>
        <taxon>Catenulisporaceae</taxon>
        <taxon>Catenulispora</taxon>
    </lineage>
</organism>
<evidence type="ECO:0000256" key="1">
    <source>
        <dbReference type="ARBA" id="ARBA00001946"/>
    </source>
</evidence>
<evidence type="ECO:0000256" key="3">
    <source>
        <dbReference type="ARBA" id="ARBA00022679"/>
    </source>
</evidence>
<dbReference type="EMBL" id="BAAAQM010000002">
    <property type="protein sequence ID" value="GAA1953093.1"/>
    <property type="molecule type" value="Genomic_DNA"/>
</dbReference>
<protein>
    <submittedName>
        <fullName evidence="7">Polyprenyl synthetase family protein</fullName>
    </submittedName>
</protein>
<evidence type="ECO:0000313" key="7">
    <source>
        <dbReference type="EMBL" id="GAA1953093.1"/>
    </source>
</evidence>
<keyword evidence="4" id="KW-0479">Metal-binding</keyword>
<dbReference type="PROSITE" id="PS00444">
    <property type="entry name" value="POLYPRENYL_SYNTHASE_2"/>
    <property type="match status" value="1"/>
</dbReference>
<dbReference type="PANTHER" id="PTHR12001">
    <property type="entry name" value="GERANYLGERANYL PYROPHOSPHATE SYNTHASE"/>
    <property type="match status" value="1"/>
</dbReference>
<proteinExistence type="inferred from homology"/>
<evidence type="ECO:0000256" key="5">
    <source>
        <dbReference type="ARBA" id="ARBA00022842"/>
    </source>
</evidence>